<evidence type="ECO:0000256" key="7">
    <source>
        <dbReference type="ARBA" id="ARBA00019373"/>
    </source>
</evidence>
<keyword evidence="13 19" id="KW-1133">Transmembrane helix</keyword>
<dbReference type="PANTHER" id="PTHR46382">
    <property type="entry name" value="PHOSPHATIDATE CYTIDYLYLTRANSFERASE"/>
    <property type="match status" value="1"/>
</dbReference>
<sequence length="399" mass="45192">MQEEKMNSTSKKTVQESSLTPKKAKTNLQVRLISAVFLVILMIIYLLLPILHTEINRKQGESSLLANIFGYLSLLSTCCLIGASIYEFNRAVGIKKWGVQLLFIITALFLFFWPFGQMEFLNDLFYYNRLNQNLLNIMRSPVICTLVLLLVFIILWVVGWKTEKRPAKDPTQLKRGTYKQGLLIFAITLIIVFAMKGFTTISLSVIYIEPTTTTVFDLEPVNKIYQNNVIQLTDNTPTYSFTAIIWIWCTIIFTDTFAYLGGSKFGKHKLSPRISPNKSWEGAIIGTAAATLIGITFSVSLLFIEDTQKFAPLFGVLYTLINAETAWIPVLIFIFMTVAISITGQLGDLLFSAIKRNLGIKDYSNLIPGHGGILDRLDSFYLVFFMIYILTLLTWINVN</sequence>
<evidence type="ECO:0000256" key="9">
    <source>
        <dbReference type="ARBA" id="ARBA00022516"/>
    </source>
</evidence>
<evidence type="ECO:0000256" key="5">
    <source>
        <dbReference type="ARBA" id="ARBA00010185"/>
    </source>
</evidence>
<keyword evidence="11 18" id="KW-0812">Transmembrane</keyword>
<evidence type="ECO:0000256" key="4">
    <source>
        <dbReference type="ARBA" id="ARBA00005189"/>
    </source>
</evidence>
<keyword evidence="10 18" id="KW-0808">Transferase</keyword>
<keyword evidence="21" id="KW-1185">Reference proteome</keyword>
<dbReference type="EC" id="2.7.7.41" evidence="6 18"/>
<feature type="transmembrane region" description="Helical" evidence="19">
    <location>
        <begin position="136"/>
        <end position="160"/>
    </location>
</feature>
<evidence type="ECO:0000256" key="3">
    <source>
        <dbReference type="ARBA" id="ARBA00005119"/>
    </source>
</evidence>
<keyword evidence="15 19" id="KW-0472">Membrane</keyword>
<dbReference type="GO" id="GO:0005886">
    <property type="term" value="C:plasma membrane"/>
    <property type="evidence" value="ECO:0007669"/>
    <property type="project" value="UniProtKB-SubCell"/>
</dbReference>
<evidence type="ECO:0000256" key="15">
    <source>
        <dbReference type="ARBA" id="ARBA00023136"/>
    </source>
</evidence>
<evidence type="ECO:0000256" key="18">
    <source>
        <dbReference type="RuleBase" id="RU003938"/>
    </source>
</evidence>
<feature type="transmembrane region" description="Helical" evidence="19">
    <location>
        <begin position="32"/>
        <end position="52"/>
    </location>
</feature>
<gene>
    <name evidence="20" type="ORF">CXP39_01640</name>
</gene>
<dbReference type="UniPathway" id="UPA00557">
    <property type="reaction ID" value="UER00614"/>
</dbReference>
<evidence type="ECO:0000256" key="19">
    <source>
        <dbReference type="SAM" id="Phobius"/>
    </source>
</evidence>
<comment type="pathway">
    <text evidence="4">Lipid metabolism.</text>
</comment>
<evidence type="ECO:0000256" key="1">
    <source>
        <dbReference type="ARBA" id="ARBA00001698"/>
    </source>
</evidence>
<proteinExistence type="inferred from homology"/>
<name>A0A2K9CCW2_9MOLU</name>
<feature type="transmembrane region" description="Helical" evidence="19">
    <location>
        <begin position="243"/>
        <end position="262"/>
    </location>
</feature>
<evidence type="ECO:0000256" key="6">
    <source>
        <dbReference type="ARBA" id="ARBA00012487"/>
    </source>
</evidence>
<organism evidence="20 21">
    <name type="scientific">Mesoplasma syrphidae</name>
    <dbReference type="NCBI Taxonomy" id="225999"/>
    <lineage>
        <taxon>Bacteria</taxon>
        <taxon>Bacillati</taxon>
        <taxon>Mycoplasmatota</taxon>
        <taxon>Mollicutes</taxon>
        <taxon>Entomoplasmatales</taxon>
        <taxon>Entomoplasmataceae</taxon>
        <taxon>Mesoplasma</taxon>
    </lineage>
</organism>
<keyword evidence="14" id="KW-0443">Lipid metabolism</keyword>
<feature type="transmembrane region" description="Helical" evidence="19">
    <location>
        <begin position="380"/>
        <end position="398"/>
    </location>
</feature>
<keyword evidence="8" id="KW-1003">Cell membrane</keyword>
<comment type="similarity">
    <text evidence="5 18">Belongs to the CDS family.</text>
</comment>
<keyword evidence="16" id="KW-0594">Phospholipid biosynthesis</keyword>
<comment type="pathway">
    <text evidence="3 18">Phospholipid metabolism; CDP-diacylglycerol biosynthesis; CDP-diacylglycerol from sn-glycerol 3-phosphate: step 3/3.</text>
</comment>
<feature type="transmembrane region" description="Helical" evidence="19">
    <location>
        <begin position="97"/>
        <end position="116"/>
    </location>
</feature>
<comment type="subcellular location">
    <subcellularLocation>
        <location evidence="2">Cell membrane</location>
        <topology evidence="2">Multi-pass membrane protein</topology>
    </subcellularLocation>
</comment>
<evidence type="ECO:0000256" key="14">
    <source>
        <dbReference type="ARBA" id="ARBA00023098"/>
    </source>
</evidence>
<comment type="catalytic activity">
    <reaction evidence="1 18">
        <text>a 1,2-diacyl-sn-glycero-3-phosphate + CTP + H(+) = a CDP-1,2-diacyl-sn-glycerol + diphosphate</text>
        <dbReference type="Rhea" id="RHEA:16229"/>
        <dbReference type="ChEBI" id="CHEBI:15378"/>
        <dbReference type="ChEBI" id="CHEBI:33019"/>
        <dbReference type="ChEBI" id="CHEBI:37563"/>
        <dbReference type="ChEBI" id="CHEBI:58332"/>
        <dbReference type="ChEBI" id="CHEBI:58608"/>
        <dbReference type="EC" id="2.7.7.41"/>
    </reaction>
</comment>
<feature type="transmembrane region" description="Helical" evidence="19">
    <location>
        <begin position="283"/>
        <end position="304"/>
    </location>
</feature>
<feature type="transmembrane region" description="Helical" evidence="19">
    <location>
        <begin position="64"/>
        <end position="85"/>
    </location>
</feature>
<evidence type="ECO:0000256" key="11">
    <source>
        <dbReference type="ARBA" id="ARBA00022692"/>
    </source>
</evidence>
<evidence type="ECO:0000256" key="2">
    <source>
        <dbReference type="ARBA" id="ARBA00004651"/>
    </source>
</evidence>
<evidence type="ECO:0000256" key="13">
    <source>
        <dbReference type="ARBA" id="ARBA00022989"/>
    </source>
</evidence>
<dbReference type="PROSITE" id="PS01315">
    <property type="entry name" value="CDS"/>
    <property type="match status" value="1"/>
</dbReference>
<dbReference type="InterPro" id="IPR000374">
    <property type="entry name" value="PC_trans"/>
</dbReference>
<dbReference type="EMBL" id="CP025257">
    <property type="protein sequence ID" value="AUF83494.1"/>
    <property type="molecule type" value="Genomic_DNA"/>
</dbReference>
<dbReference type="GO" id="GO:0004605">
    <property type="term" value="F:phosphatidate cytidylyltransferase activity"/>
    <property type="evidence" value="ECO:0007669"/>
    <property type="project" value="UniProtKB-EC"/>
</dbReference>
<feature type="transmembrane region" description="Helical" evidence="19">
    <location>
        <begin position="181"/>
        <end position="208"/>
    </location>
</feature>
<accession>A0A2K9CCW2</accession>
<evidence type="ECO:0000313" key="20">
    <source>
        <dbReference type="EMBL" id="AUF83494.1"/>
    </source>
</evidence>
<evidence type="ECO:0000313" key="21">
    <source>
        <dbReference type="Proteomes" id="UP000233419"/>
    </source>
</evidence>
<dbReference type="AlphaFoldDB" id="A0A2K9CCW2"/>
<dbReference type="Pfam" id="PF01148">
    <property type="entry name" value="CTP_transf_1"/>
    <property type="match status" value="1"/>
</dbReference>
<evidence type="ECO:0000256" key="17">
    <source>
        <dbReference type="ARBA" id="ARBA00023264"/>
    </source>
</evidence>
<dbReference type="PANTHER" id="PTHR46382:SF1">
    <property type="entry name" value="PHOSPHATIDATE CYTIDYLYLTRANSFERASE"/>
    <property type="match status" value="1"/>
</dbReference>
<evidence type="ECO:0000256" key="10">
    <source>
        <dbReference type="ARBA" id="ARBA00022679"/>
    </source>
</evidence>
<keyword evidence="17" id="KW-1208">Phospholipid metabolism</keyword>
<reference evidence="20 21" key="1">
    <citation type="submission" date="2017-12" db="EMBL/GenBank/DDBJ databases">
        <title>Mesoplasma syrphidae YJS, Complete Genome.</title>
        <authorList>
            <person name="Knight T.F."/>
            <person name="Citino T."/>
            <person name="Rubinstein R."/>
            <person name="Neuschaefer Z."/>
        </authorList>
    </citation>
    <scope>NUCLEOTIDE SEQUENCE [LARGE SCALE GENOMIC DNA]</scope>
    <source>
        <strain evidence="20 21">YJS</strain>
    </source>
</reference>
<keyword evidence="9" id="KW-0444">Lipid biosynthesis</keyword>
<evidence type="ECO:0000256" key="12">
    <source>
        <dbReference type="ARBA" id="ARBA00022695"/>
    </source>
</evidence>
<evidence type="ECO:0000256" key="16">
    <source>
        <dbReference type="ARBA" id="ARBA00023209"/>
    </source>
</evidence>
<dbReference type="OrthoDB" id="9799199at2"/>
<dbReference type="Proteomes" id="UP000233419">
    <property type="component" value="Chromosome"/>
</dbReference>
<dbReference type="KEGG" id="msyr:CXP39_01640"/>
<dbReference type="GO" id="GO:0016024">
    <property type="term" value="P:CDP-diacylglycerol biosynthetic process"/>
    <property type="evidence" value="ECO:0007669"/>
    <property type="project" value="UniProtKB-UniPathway"/>
</dbReference>
<protein>
    <recommendedName>
        <fullName evidence="7 18">Phosphatidate cytidylyltransferase</fullName>
        <ecNumber evidence="6 18">2.7.7.41</ecNumber>
    </recommendedName>
</protein>
<evidence type="ECO:0000256" key="8">
    <source>
        <dbReference type="ARBA" id="ARBA00022475"/>
    </source>
</evidence>
<keyword evidence="12 18" id="KW-0548">Nucleotidyltransferase</keyword>